<dbReference type="EMBL" id="CP017774">
    <property type="protein sequence ID" value="APA00809.1"/>
    <property type="molecule type" value="Genomic_DNA"/>
</dbReference>
<dbReference type="Gene3D" id="1.20.1250.20">
    <property type="entry name" value="MFS general substrate transporter like domains"/>
    <property type="match status" value="1"/>
</dbReference>
<proteinExistence type="inferred from homology"/>
<dbReference type="PROSITE" id="PS00217">
    <property type="entry name" value="SUGAR_TRANSPORT_2"/>
    <property type="match status" value="1"/>
</dbReference>
<dbReference type="NCBIfam" id="TIGR00879">
    <property type="entry name" value="SP"/>
    <property type="match status" value="1"/>
</dbReference>
<keyword evidence="3 7" id="KW-0813">Transport</keyword>
<feature type="transmembrane region" description="Helical" evidence="8">
    <location>
        <begin position="402"/>
        <end position="421"/>
    </location>
</feature>
<keyword evidence="4 8" id="KW-0812">Transmembrane</keyword>
<evidence type="ECO:0000256" key="5">
    <source>
        <dbReference type="ARBA" id="ARBA00022989"/>
    </source>
</evidence>
<feature type="transmembrane region" description="Helical" evidence="8">
    <location>
        <begin position="337"/>
        <end position="361"/>
    </location>
</feature>
<dbReference type="PANTHER" id="PTHR48020">
    <property type="entry name" value="PROTON MYO-INOSITOL COTRANSPORTER"/>
    <property type="match status" value="1"/>
</dbReference>
<dbReference type="Pfam" id="PF00083">
    <property type="entry name" value="Sugar_tr"/>
    <property type="match status" value="1"/>
</dbReference>
<evidence type="ECO:0000256" key="8">
    <source>
        <dbReference type="SAM" id="Phobius"/>
    </source>
</evidence>
<dbReference type="PRINTS" id="PR00171">
    <property type="entry name" value="SUGRTRNSPORT"/>
</dbReference>
<feature type="transmembrane region" description="Helical" evidence="8">
    <location>
        <begin position="47"/>
        <end position="65"/>
    </location>
</feature>
<dbReference type="GO" id="GO:0022857">
    <property type="term" value="F:transmembrane transporter activity"/>
    <property type="evidence" value="ECO:0007669"/>
    <property type="project" value="InterPro"/>
</dbReference>
<sequence length="459" mass="51198">MKNKKIIYWSIVVALAGFLFGFDTVVISGADKQLQQLWGSSDLYHGLVVMSSALWGTVIGAVFGAIPTNILGRKKTLVLIGVLFFLSAVGTAFANDAVVFSIFRFLGGLGIGASTIAAPTYVSEIAPAKDRGKLVALYQFNIVFGILIAFLSNYLLQDIGENSWRWMLGVQSAPALIYTLLVFGIPESPRWIFEYKKDREKAIAILKQVNSDEEVASEIAAMENEKQHEVLDESIFMKKYRKPLLLAFFIALFNQFSGINAFLYYAPRIFELAGLEKSASFFSSIGIGVVNLIFTLIGISLIDKYGRKTLMYLGSVGYVISLGLVTMAFYFEWKGMAVPLFFFLFIASHAVGQGSVIWVFISELFPNKLRAAGTSFGTSVHWVLAALIPSFIPFLFKEIGATTVFSIFCLMMVWQLLWVFFKMPETKGRTLEELSESLSTQSELNRNQNNFKVEQNEFI</sequence>
<comment type="similarity">
    <text evidence="2 7">Belongs to the major facilitator superfamily. Sugar transporter (TC 2.A.1.1) family.</text>
</comment>
<evidence type="ECO:0000256" key="2">
    <source>
        <dbReference type="ARBA" id="ARBA00010992"/>
    </source>
</evidence>
<accession>A0A1D9P602</accession>
<keyword evidence="5 8" id="KW-1133">Transmembrane helix</keyword>
<feature type="transmembrane region" description="Helical" evidence="8">
    <location>
        <begin position="244"/>
        <end position="266"/>
    </location>
</feature>
<name>A0A1D9P602_9FLAO</name>
<feature type="transmembrane region" description="Helical" evidence="8">
    <location>
        <begin position="175"/>
        <end position="193"/>
    </location>
</feature>
<dbReference type="InterPro" id="IPR050814">
    <property type="entry name" value="Myo-inositol_Transporter"/>
</dbReference>
<dbReference type="STRING" id="1306519.BIW12_00110"/>
<dbReference type="InterPro" id="IPR005828">
    <property type="entry name" value="MFS_sugar_transport-like"/>
</dbReference>
<dbReference type="InterPro" id="IPR036259">
    <property type="entry name" value="MFS_trans_sf"/>
</dbReference>
<dbReference type="KEGG" id="fcm:BIW12_00110"/>
<evidence type="ECO:0000313" key="11">
    <source>
        <dbReference type="EMBL" id="APA00809.1"/>
    </source>
</evidence>
<feature type="transmembrane region" description="Helical" evidence="8">
    <location>
        <begin position="134"/>
        <end position="155"/>
    </location>
</feature>
<feature type="transmembrane region" description="Helical" evidence="8">
    <location>
        <begin position="373"/>
        <end position="396"/>
    </location>
</feature>
<dbReference type="SUPFAM" id="SSF103473">
    <property type="entry name" value="MFS general substrate transporter"/>
    <property type="match status" value="1"/>
</dbReference>
<feature type="transmembrane region" description="Helical" evidence="8">
    <location>
        <begin position="7"/>
        <end position="27"/>
    </location>
</feature>
<evidence type="ECO:0000256" key="7">
    <source>
        <dbReference type="RuleBase" id="RU003346"/>
    </source>
</evidence>
<evidence type="ECO:0000259" key="9">
    <source>
        <dbReference type="PROSITE" id="PS50850"/>
    </source>
</evidence>
<feature type="transmembrane region" description="Helical" evidence="8">
    <location>
        <begin position="278"/>
        <end position="302"/>
    </location>
</feature>
<dbReference type="PROSITE" id="PS50850">
    <property type="entry name" value="MFS"/>
    <property type="match status" value="1"/>
</dbReference>
<evidence type="ECO:0000313" key="12">
    <source>
        <dbReference type="Proteomes" id="UP000178198"/>
    </source>
</evidence>
<dbReference type="OrthoDB" id="9783823at2"/>
<keyword evidence="6 8" id="KW-0472">Membrane</keyword>
<dbReference type="Proteomes" id="UP000178198">
    <property type="component" value="Chromosome"/>
</dbReference>
<evidence type="ECO:0000256" key="6">
    <source>
        <dbReference type="ARBA" id="ARBA00023136"/>
    </source>
</evidence>
<evidence type="ECO:0000256" key="4">
    <source>
        <dbReference type="ARBA" id="ARBA00022692"/>
    </source>
</evidence>
<feature type="transmembrane region" description="Helical" evidence="8">
    <location>
        <begin position="309"/>
        <end position="331"/>
    </location>
</feature>
<dbReference type="InterPro" id="IPR005829">
    <property type="entry name" value="Sugar_transporter_CS"/>
</dbReference>
<dbReference type="InterPro" id="IPR020846">
    <property type="entry name" value="MFS_dom"/>
</dbReference>
<evidence type="ECO:0000313" key="10">
    <source>
        <dbReference type="EMBL" id="AOZ97971.1"/>
    </source>
</evidence>
<dbReference type="KEGG" id="fcm:BIW12_16015"/>
<gene>
    <name evidence="10" type="ORF">BIW12_00110</name>
    <name evidence="11" type="ORF">BIW12_16015</name>
</gene>
<feature type="transmembrane region" description="Helical" evidence="8">
    <location>
        <begin position="77"/>
        <end position="95"/>
    </location>
</feature>
<organism evidence="10 12">
    <name type="scientific">Flavobacterium commune</name>
    <dbReference type="NCBI Taxonomy" id="1306519"/>
    <lineage>
        <taxon>Bacteria</taxon>
        <taxon>Pseudomonadati</taxon>
        <taxon>Bacteroidota</taxon>
        <taxon>Flavobacteriia</taxon>
        <taxon>Flavobacteriales</taxon>
        <taxon>Flavobacteriaceae</taxon>
        <taxon>Flavobacterium</taxon>
    </lineage>
</organism>
<comment type="subcellular location">
    <subcellularLocation>
        <location evidence="1">Membrane</location>
        <topology evidence="1">Multi-pass membrane protein</topology>
    </subcellularLocation>
</comment>
<evidence type="ECO:0000256" key="1">
    <source>
        <dbReference type="ARBA" id="ARBA00004141"/>
    </source>
</evidence>
<dbReference type="InterPro" id="IPR003663">
    <property type="entry name" value="Sugar/inositol_transpt"/>
</dbReference>
<dbReference type="AlphaFoldDB" id="A0A1D9P602"/>
<dbReference type="EMBL" id="CP017774">
    <property type="protein sequence ID" value="AOZ97971.1"/>
    <property type="molecule type" value="Genomic_DNA"/>
</dbReference>
<reference evidence="10 12" key="1">
    <citation type="submission" date="2016-10" db="EMBL/GenBank/DDBJ databases">
        <title>Complete Genome Sequence of Flavobacterium sp. PK15.</title>
        <authorList>
            <person name="Ekwe A."/>
            <person name="Kim S.B."/>
        </authorList>
    </citation>
    <scope>NUCLEOTIDE SEQUENCE [LARGE SCALE GENOMIC DNA]</scope>
    <source>
        <strain evidence="10 12">PK15</strain>
    </source>
</reference>
<dbReference type="PANTHER" id="PTHR48020:SF12">
    <property type="entry name" value="PROTON MYO-INOSITOL COTRANSPORTER"/>
    <property type="match status" value="1"/>
</dbReference>
<keyword evidence="12" id="KW-1185">Reference proteome</keyword>
<evidence type="ECO:0000256" key="3">
    <source>
        <dbReference type="ARBA" id="ARBA00022448"/>
    </source>
</evidence>
<protein>
    <submittedName>
        <fullName evidence="10">MFS transporter</fullName>
    </submittedName>
</protein>
<dbReference type="RefSeq" id="WP_071183246.1">
    <property type="nucleotide sequence ID" value="NZ_CP017774.1"/>
</dbReference>
<feature type="domain" description="Major facilitator superfamily (MFS) profile" evidence="9">
    <location>
        <begin position="9"/>
        <end position="427"/>
    </location>
</feature>
<feature type="transmembrane region" description="Helical" evidence="8">
    <location>
        <begin position="101"/>
        <end position="122"/>
    </location>
</feature>
<dbReference type="GO" id="GO:0016020">
    <property type="term" value="C:membrane"/>
    <property type="evidence" value="ECO:0007669"/>
    <property type="project" value="UniProtKB-SubCell"/>
</dbReference>